<dbReference type="AlphaFoldDB" id="A0AAN1MHA5"/>
<name>A0AAN1MHA5_9BURK</name>
<organism evidence="1 2">
    <name type="scientific">Paraburkholderia hospita</name>
    <dbReference type="NCBI Taxonomy" id="169430"/>
    <lineage>
        <taxon>Bacteria</taxon>
        <taxon>Pseudomonadati</taxon>
        <taxon>Pseudomonadota</taxon>
        <taxon>Betaproteobacteria</taxon>
        <taxon>Burkholderiales</taxon>
        <taxon>Burkholderiaceae</taxon>
        <taxon>Paraburkholderia</taxon>
    </lineage>
</organism>
<dbReference type="Proteomes" id="UP000236649">
    <property type="component" value="Chromosome 1"/>
</dbReference>
<dbReference type="EMBL" id="CP026105">
    <property type="protein sequence ID" value="AUT67046.1"/>
    <property type="molecule type" value="Genomic_DNA"/>
</dbReference>
<proteinExistence type="predicted"/>
<gene>
    <name evidence="1" type="ORF">C2L64_00825</name>
</gene>
<protein>
    <submittedName>
        <fullName evidence="1">Uncharacterized protein</fullName>
    </submittedName>
</protein>
<dbReference type="KEGG" id="phs:C2L64_00825"/>
<reference evidence="1 2" key="1">
    <citation type="submission" date="2018-01" db="EMBL/GenBank/DDBJ databases">
        <title>Species boundaries and ecological features among Paraburkholderia terrae DSMZ17804T, P. hospita DSMZ17164T and P. caribensis DSMZ13236T.</title>
        <authorList>
            <person name="Pratama A.A."/>
        </authorList>
    </citation>
    <scope>NUCLEOTIDE SEQUENCE [LARGE SCALE GENOMIC DNA]</scope>
    <source>
        <strain evidence="1 2">DSM 17164</strain>
    </source>
</reference>
<accession>A0AAN1MHA5</accession>
<sequence>MRANAPAIAKRLHYIVDNTKPGVLRKDAYIATYRGHLETFAAVTRAKAWTAEKVIECVAIVYTWIARRRNRYVVDVTVAQALAVALNDGTDERLLSRLARNLVNDSMMAGSKFLHFYDPERFPITDDRCQHVSGKPWDPSVALDCYIEWQGGVHSVDDEHAARAMDWARATFGYGVTRTRAIEAMAFYFVKALSKHDQKNLLKFFRDTYPADAKAA</sequence>
<evidence type="ECO:0000313" key="1">
    <source>
        <dbReference type="EMBL" id="AUT67046.1"/>
    </source>
</evidence>
<evidence type="ECO:0000313" key="2">
    <source>
        <dbReference type="Proteomes" id="UP000236649"/>
    </source>
</evidence>